<dbReference type="Proteomes" id="UP000326950">
    <property type="component" value="Unassembled WGS sequence"/>
</dbReference>
<organism evidence="1 2">
    <name type="scientific">Aspergillus tamarii</name>
    <dbReference type="NCBI Taxonomy" id="41984"/>
    <lineage>
        <taxon>Eukaryota</taxon>
        <taxon>Fungi</taxon>
        <taxon>Dikarya</taxon>
        <taxon>Ascomycota</taxon>
        <taxon>Pezizomycotina</taxon>
        <taxon>Eurotiomycetes</taxon>
        <taxon>Eurotiomycetidae</taxon>
        <taxon>Eurotiales</taxon>
        <taxon>Aspergillaceae</taxon>
        <taxon>Aspergillus</taxon>
        <taxon>Aspergillus subgen. Circumdati</taxon>
    </lineage>
</organism>
<dbReference type="OrthoDB" id="3235083at2759"/>
<reference evidence="1 2" key="1">
    <citation type="submission" date="2019-04" db="EMBL/GenBank/DDBJ databases">
        <title>Friends and foes A comparative genomics study of 23 Aspergillus species from section Flavi.</title>
        <authorList>
            <consortium name="DOE Joint Genome Institute"/>
            <person name="Kjaerbolling I."/>
            <person name="Vesth T."/>
            <person name="Frisvad J.C."/>
            <person name="Nybo J.L."/>
            <person name="Theobald S."/>
            <person name="Kildgaard S."/>
            <person name="Isbrandt T."/>
            <person name="Kuo A."/>
            <person name="Sato A."/>
            <person name="Lyhne E.K."/>
            <person name="Kogle M.E."/>
            <person name="Wiebenga A."/>
            <person name="Kun R.S."/>
            <person name="Lubbers R.J."/>
            <person name="Makela M.R."/>
            <person name="Barry K."/>
            <person name="Chovatia M."/>
            <person name="Clum A."/>
            <person name="Daum C."/>
            <person name="Haridas S."/>
            <person name="He G."/>
            <person name="LaButti K."/>
            <person name="Lipzen A."/>
            <person name="Mondo S."/>
            <person name="Riley R."/>
            <person name="Salamov A."/>
            <person name="Simmons B.A."/>
            <person name="Magnuson J.K."/>
            <person name="Henrissat B."/>
            <person name="Mortensen U.H."/>
            <person name="Larsen T.O."/>
            <person name="Devries R.P."/>
            <person name="Grigoriev I.V."/>
            <person name="Machida M."/>
            <person name="Baker S.E."/>
            <person name="Andersen M.R."/>
        </authorList>
    </citation>
    <scope>NUCLEOTIDE SEQUENCE [LARGE SCALE GENOMIC DNA]</scope>
    <source>
        <strain evidence="1 2">CBS 117626</strain>
    </source>
</reference>
<protein>
    <submittedName>
        <fullName evidence="1">Uncharacterized protein</fullName>
    </submittedName>
</protein>
<sequence>MVPIQNLCFLVDSQRNVDNAITLNELLNFTKNVSPFTAPANKVDQTICQPLVDVNFGYGTTLQMAKLWEDIQRHLEQVCNRQGASVFAIRTVAQFNYISKWVMSDYHRHVSLQTTKDSDFGTLEYFCLTGNKTLSSNAPLPRFTWNWAVPDGKPTKSGAIGINRTTFANYLKESIGVPCQRVLQTSHCGGYGVEVTKKGEDISYEGYGVDKAHINDHESFEIAKVKSSDDDKFKRGNRSLFINTFSGINTVVNSLNGVEFAPLELEAIRTDELPSFILPGSKPFMYNSVNFSGYQDQVCDITDVNPS</sequence>
<dbReference type="AlphaFoldDB" id="A0A5N6UIY1"/>
<evidence type="ECO:0000313" key="2">
    <source>
        <dbReference type="Proteomes" id="UP000326950"/>
    </source>
</evidence>
<gene>
    <name evidence="1" type="ORF">BDV40DRAFT_304045</name>
</gene>
<name>A0A5N6UIY1_ASPTM</name>
<proteinExistence type="predicted"/>
<dbReference type="EMBL" id="ML738692">
    <property type="protein sequence ID" value="KAE8158558.1"/>
    <property type="molecule type" value="Genomic_DNA"/>
</dbReference>
<evidence type="ECO:0000313" key="1">
    <source>
        <dbReference type="EMBL" id="KAE8158558.1"/>
    </source>
</evidence>
<keyword evidence="2" id="KW-1185">Reference proteome</keyword>
<accession>A0A5N6UIY1</accession>